<dbReference type="GO" id="GO:0000981">
    <property type="term" value="F:DNA-binding transcription factor activity, RNA polymerase II-specific"/>
    <property type="evidence" value="ECO:0007669"/>
    <property type="project" value="InterPro"/>
</dbReference>
<feature type="compositionally biased region" description="Polar residues" evidence="7">
    <location>
        <begin position="404"/>
        <end position="413"/>
    </location>
</feature>
<keyword evidence="1" id="KW-0479">Metal-binding</keyword>
<reference evidence="9 10" key="1">
    <citation type="submission" date="2016-06" db="EMBL/GenBank/DDBJ databases">
        <title>Evolution of pathogenesis and genome organization in the Tremellales.</title>
        <authorList>
            <person name="Cuomo C."/>
            <person name="Litvintseva A."/>
            <person name="Heitman J."/>
            <person name="Chen Y."/>
            <person name="Sun S."/>
            <person name="Springer D."/>
            <person name="Dromer F."/>
            <person name="Young S."/>
            <person name="Zeng Q."/>
            <person name="Chapman S."/>
            <person name="Gujja S."/>
            <person name="Saif S."/>
            <person name="Birren B."/>
        </authorList>
    </citation>
    <scope>NUCLEOTIDE SEQUENCE [LARGE SCALE GENOMIC DNA]</scope>
    <source>
        <strain evidence="9 10">ATCC 28783</strain>
    </source>
</reference>
<feature type="compositionally biased region" description="Gly residues" evidence="7">
    <location>
        <begin position="539"/>
        <end position="551"/>
    </location>
</feature>
<evidence type="ECO:0000313" key="10">
    <source>
        <dbReference type="Proteomes" id="UP000289152"/>
    </source>
</evidence>
<dbReference type="PANTHER" id="PTHR47659">
    <property type="entry name" value="ZN(II)2CYS6 TRANSCRIPTION FACTOR (EUROFUNG)-RELATED"/>
    <property type="match status" value="1"/>
</dbReference>
<dbReference type="STRING" id="5217.A0A4Q1BUS7"/>
<feature type="region of interest" description="Disordered" evidence="7">
    <location>
        <begin position="512"/>
        <end position="551"/>
    </location>
</feature>
<dbReference type="InterPro" id="IPR001138">
    <property type="entry name" value="Zn2Cys6_DnaBD"/>
</dbReference>
<name>A0A4Q1BUS7_TREME</name>
<dbReference type="OrthoDB" id="5575144at2759"/>
<keyword evidence="5" id="KW-0804">Transcription</keyword>
<feature type="compositionally biased region" description="Low complexity" evidence="7">
    <location>
        <begin position="125"/>
        <end position="137"/>
    </location>
</feature>
<accession>A0A4Q1BUS7</accession>
<keyword evidence="10" id="KW-1185">Reference proteome</keyword>
<evidence type="ECO:0000256" key="7">
    <source>
        <dbReference type="SAM" id="MobiDB-lite"/>
    </source>
</evidence>
<dbReference type="CDD" id="cd00067">
    <property type="entry name" value="GAL4"/>
    <property type="match status" value="1"/>
</dbReference>
<protein>
    <recommendedName>
        <fullName evidence="8">Zn(2)-C6 fungal-type domain-containing protein</fullName>
    </recommendedName>
</protein>
<keyword evidence="4" id="KW-0238">DNA-binding</keyword>
<feature type="compositionally biased region" description="Basic and acidic residues" evidence="7">
    <location>
        <begin position="522"/>
        <end position="536"/>
    </location>
</feature>
<dbReference type="SMART" id="SM00066">
    <property type="entry name" value="GAL4"/>
    <property type="match status" value="1"/>
</dbReference>
<gene>
    <name evidence="9" type="ORF">M231_00888</name>
</gene>
<dbReference type="GO" id="GO:0008270">
    <property type="term" value="F:zinc ion binding"/>
    <property type="evidence" value="ECO:0007669"/>
    <property type="project" value="InterPro"/>
</dbReference>
<feature type="compositionally biased region" description="Basic and acidic residues" evidence="7">
    <location>
        <begin position="141"/>
        <end position="155"/>
    </location>
</feature>
<keyword evidence="2" id="KW-0862">Zinc</keyword>
<dbReference type="InParanoid" id="A0A4Q1BUS7"/>
<dbReference type="VEuPathDB" id="FungiDB:TREMEDRAFT_59946"/>
<evidence type="ECO:0000256" key="3">
    <source>
        <dbReference type="ARBA" id="ARBA00023015"/>
    </source>
</evidence>
<proteinExistence type="predicted"/>
<feature type="region of interest" description="Disordered" evidence="7">
    <location>
        <begin position="373"/>
        <end position="415"/>
    </location>
</feature>
<feature type="compositionally biased region" description="Low complexity" evidence="7">
    <location>
        <begin position="176"/>
        <end position="185"/>
    </location>
</feature>
<evidence type="ECO:0000256" key="5">
    <source>
        <dbReference type="ARBA" id="ARBA00023163"/>
    </source>
</evidence>
<evidence type="ECO:0000259" key="8">
    <source>
        <dbReference type="PROSITE" id="PS50048"/>
    </source>
</evidence>
<evidence type="ECO:0000256" key="1">
    <source>
        <dbReference type="ARBA" id="ARBA00022723"/>
    </source>
</evidence>
<evidence type="ECO:0000256" key="2">
    <source>
        <dbReference type="ARBA" id="ARBA00022833"/>
    </source>
</evidence>
<comment type="caution">
    <text evidence="9">The sequence shown here is derived from an EMBL/GenBank/DDBJ whole genome shotgun (WGS) entry which is preliminary data.</text>
</comment>
<organism evidence="9 10">
    <name type="scientific">Tremella mesenterica</name>
    <name type="common">Jelly fungus</name>
    <dbReference type="NCBI Taxonomy" id="5217"/>
    <lineage>
        <taxon>Eukaryota</taxon>
        <taxon>Fungi</taxon>
        <taxon>Dikarya</taxon>
        <taxon>Basidiomycota</taxon>
        <taxon>Agaricomycotina</taxon>
        <taxon>Tremellomycetes</taxon>
        <taxon>Tremellales</taxon>
        <taxon>Tremellaceae</taxon>
        <taxon>Tremella</taxon>
    </lineage>
</organism>
<dbReference type="GO" id="GO:0003677">
    <property type="term" value="F:DNA binding"/>
    <property type="evidence" value="ECO:0007669"/>
    <property type="project" value="UniProtKB-KW"/>
</dbReference>
<keyword evidence="6" id="KW-0539">Nucleus</keyword>
<feature type="region of interest" description="Disordered" evidence="7">
    <location>
        <begin position="99"/>
        <end position="194"/>
    </location>
</feature>
<feature type="compositionally biased region" description="Basic residues" evidence="7">
    <location>
        <begin position="102"/>
        <end position="118"/>
    </location>
</feature>
<dbReference type="PANTHER" id="PTHR47659:SF7">
    <property type="entry name" value="FUNGAL TRANSCRIPTIONAL REGULATORY PROTEIN, N-TERMINAL DOMAIN-CONTAINING PROTEIN"/>
    <property type="match status" value="1"/>
</dbReference>
<feature type="domain" description="Zn(2)-C6 fungal-type" evidence="8">
    <location>
        <begin position="68"/>
        <end position="96"/>
    </location>
</feature>
<evidence type="ECO:0000313" key="9">
    <source>
        <dbReference type="EMBL" id="RXK41889.1"/>
    </source>
</evidence>
<dbReference type="EMBL" id="SDIL01000005">
    <property type="protein sequence ID" value="RXK41889.1"/>
    <property type="molecule type" value="Genomic_DNA"/>
</dbReference>
<dbReference type="AlphaFoldDB" id="A0A4Q1BUS7"/>
<dbReference type="InterPro" id="IPR050335">
    <property type="entry name" value="ERT1_acuK_gluconeogen_tf"/>
</dbReference>
<keyword evidence="3" id="KW-0805">Transcription regulation</keyword>
<sequence length="551" mass="59273">MPTLGPKPHSAQAYLNIPPDTGLYSSHYDPSLSHDSPYADVSAVLGARPASPSSDHSPRKKRVQVRIACIHCQKACKKCSNTRPCDRCVKYGLKDCIDSTRKPRKTGVKRGPYKRRSSKYPDPMPSSSSMSSLPSSHTHTHHSDHPHNHQNDHPMDNAGYDLHSHTPLPPLQNQHFSPFSPSQSPVANYPGYPEQDHLNGNMGFPPPPRSALQGSMANFVSALSGPRWVNGQREHVPLSLNNGQMNTAHHEASEYGGDGAATPGVMYPSATQAFPLSLGGMGRRGGDPFSRAVSPIGTKTRPPLNINVGVGSGQSHFPNPNINQGINTPPNEVDKNEAQSFPPVLDPLDVTNKDAEGPRSAPPGMTFNGFQLSHTPESPLSPFGAQALSQPPSPKSNAWGVNANMRSSSQEPPTSRLPAVFGAHMGMNMGSFGDNPNYPTGYASPALVALKRIRKPSLKTLMSATSSQANSRDGSPMLTPVQEGDLESPTLFDQPMNDEMEGWLNGRHEEGIMQLDGQASARADREREGDREREAGEDLGFGGMMGMGFSA</sequence>
<evidence type="ECO:0000256" key="4">
    <source>
        <dbReference type="ARBA" id="ARBA00023125"/>
    </source>
</evidence>
<dbReference type="PROSITE" id="PS50048">
    <property type="entry name" value="ZN2_CY6_FUNGAL_2"/>
    <property type="match status" value="1"/>
</dbReference>
<dbReference type="Proteomes" id="UP000289152">
    <property type="component" value="Unassembled WGS sequence"/>
</dbReference>
<evidence type="ECO:0000256" key="6">
    <source>
        <dbReference type="ARBA" id="ARBA00023242"/>
    </source>
</evidence>